<dbReference type="AlphaFoldDB" id="T1EUP8"/>
<proteinExistence type="predicted"/>
<sequence length="208" mass="23538">MINFWRGSSGPGPSSLSLLFYASRKADPTNTSNDDGVENDVDDDDSADEDDNDNDENDDDDDNNDVYDYDDGNDYDADEQDEHGRRFENVAGYRFEKLEVTFMATDVSESCHLARNIEVIQVCWAEWWGELLKGLMAEWLACPSITPTTRVRILQFLQVHSGSRLPVNPAVHPSEVSKCVDDVSCRMLAGEMFQWFKCALSQTSQWLS</sequence>
<keyword evidence="4" id="KW-1185">Reference proteome</keyword>
<dbReference type="GeneID" id="20200298"/>
<dbReference type="HOGENOM" id="CLU_1322200_0_0_1"/>
<dbReference type="RefSeq" id="XP_009027299.1">
    <property type="nucleotide sequence ID" value="XM_009029051.1"/>
</dbReference>
<evidence type="ECO:0000313" key="2">
    <source>
        <dbReference type="EMBL" id="ESN94188.1"/>
    </source>
</evidence>
<reference evidence="2 4" key="2">
    <citation type="journal article" date="2013" name="Nature">
        <title>Insights into bilaterian evolution from three spiralian genomes.</title>
        <authorList>
            <person name="Simakov O."/>
            <person name="Marletaz F."/>
            <person name="Cho S.J."/>
            <person name="Edsinger-Gonzales E."/>
            <person name="Havlak P."/>
            <person name="Hellsten U."/>
            <person name="Kuo D.H."/>
            <person name="Larsson T."/>
            <person name="Lv J."/>
            <person name="Arendt D."/>
            <person name="Savage R."/>
            <person name="Osoegawa K."/>
            <person name="de Jong P."/>
            <person name="Grimwood J."/>
            <person name="Chapman J.A."/>
            <person name="Shapiro H."/>
            <person name="Aerts A."/>
            <person name="Otillar R.P."/>
            <person name="Terry A.Y."/>
            <person name="Boore J.L."/>
            <person name="Grigoriev I.V."/>
            <person name="Lindberg D.R."/>
            <person name="Seaver E.C."/>
            <person name="Weisblat D.A."/>
            <person name="Putnam N.H."/>
            <person name="Rokhsar D.S."/>
        </authorList>
    </citation>
    <scope>NUCLEOTIDE SEQUENCE</scope>
</reference>
<feature type="region of interest" description="Disordered" evidence="1">
    <location>
        <begin position="27"/>
        <end position="83"/>
    </location>
</feature>
<gene>
    <name evidence="3" type="primary">20200298</name>
    <name evidence="2" type="ORF">HELRODRAFT_163978</name>
</gene>
<dbReference type="KEGG" id="hro:HELRODRAFT_163978"/>
<name>T1EUP8_HELRO</name>
<dbReference type="EMBL" id="KB097571">
    <property type="protein sequence ID" value="ESN94188.1"/>
    <property type="molecule type" value="Genomic_DNA"/>
</dbReference>
<dbReference type="CTD" id="20200298"/>
<evidence type="ECO:0000313" key="3">
    <source>
        <dbReference type="EnsemblMetazoa" id="HelroP163978"/>
    </source>
</evidence>
<protein>
    <submittedName>
        <fullName evidence="2 3">Uncharacterized protein</fullName>
    </submittedName>
</protein>
<dbReference type="EMBL" id="AMQM01001507">
    <property type="status" value="NOT_ANNOTATED_CDS"/>
    <property type="molecule type" value="Genomic_DNA"/>
</dbReference>
<reference evidence="4" key="1">
    <citation type="submission" date="2012-12" db="EMBL/GenBank/DDBJ databases">
        <authorList>
            <person name="Hellsten U."/>
            <person name="Grimwood J."/>
            <person name="Chapman J.A."/>
            <person name="Shapiro H."/>
            <person name="Aerts A."/>
            <person name="Otillar R.P."/>
            <person name="Terry A.Y."/>
            <person name="Boore J.L."/>
            <person name="Simakov O."/>
            <person name="Marletaz F."/>
            <person name="Cho S.-J."/>
            <person name="Edsinger-Gonzales E."/>
            <person name="Havlak P."/>
            <person name="Kuo D.-H."/>
            <person name="Larsson T."/>
            <person name="Lv J."/>
            <person name="Arendt D."/>
            <person name="Savage R."/>
            <person name="Osoegawa K."/>
            <person name="de Jong P."/>
            <person name="Lindberg D.R."/>
            <person name="Seaver E.C."/>
            <person name="Weisblat D.A."/>
            <person name="Putnam N.H."/>
            <person name="Grigoriev I.V."/>
            <person name="Rokhsar D.S."/>
        </authorList>
    </citation>
    <scope>NUCLEOTIDE SEQUENCE</scope>
</reference>
<feature type="compositionally biased region" description="Acidic residues" evidence="1">
    <location>
        <begin position="35"/>
        <end position="81"/>
    </location>
</feature>
<evidence type="ECO:0000313" key="4">
    <source>
        <dbReference type="Proteomes" id="UP000015101"/>
    </source>
</evidence>
<evidence type="ECO:0000256" key="1">
    <source>
        <dbReference type="SAM" id="MobiDB-lite"/>
    </source>
</evidence>
<dbReference type="EnsemblMetazoa" id="HelroT163978">
    <property type="protein sequence ID" value="HelroP163978"/>
    <property type="gene ID" value="HelroG163978"/>
</dbReference>
<organism evidence="3 4">
    <name type="scientific">Helobdella robusta</name>
    <name type="common">Californian leech</name>
    <dbReference type="NCBI Taxonomy" id="6412"/>
    <lineage>
        <taxon>Eukaryota</taxon>
        <taxon>Metazoa</taxon>
        <taxon>Spiralia</taxon>
        <taxon>Lophotrochozoa</taxon>
        <taxon>Annelida</taxon>
        <taxon>Clitellata</taxon>
        <taxon>Hirudinea</taxon>
        <taxon>Rhynchobdellida</taxon>
        <taxon>Glossiphoniidae</taxon>
        <taxon>Helobdella</taxon>
    </lineage>
</organism>
<reference evidence="3" key="3">
    <citation type="submission" date="2015-06" db="UniProtKB">
        <authorList>
            <consortium name="EnsemblMetazoa"/>
        </authorList>
    </citation>
    <scope>IDENTIFICATION</scope>
</reference>
<accession>T1EUP8</accession>
<dbReference type="InParanoid" id="T1EUP8"/>
<dbReference type="Proteomes" id="UP000015101">
    <property type="component" value="Unassembled WGS sequence"/>
</dbReference>